<accession>A0A3D8L3J9</accession>
<protein>
    <submittedName>
        <fullName evidence="1">Uncharacterized protein</fullName>
    </submittedName>
</protein>
<proteinExistence type="predicted"/>
<keyword evidence="2" id="KW-1185">Reference proteome</keyword>
<sequence>MLMMGISVSEAGAIPNGIPDIQTITLTFNSDNTYVAKSSDGMIFEGDWRFNEEETKIYFDFLGFGEFDIRKLTSENLNLSTGISKGQLTLLAQMLNIDLSLINMFPDGTEFETELRFVKP</sequence>
<evidence type="ECO:0000313" key="2">
    <source>
        <dbReference type="Proteomes" id="UP000256708"/>
    </source>
</evidence>
<dbReference type="Proteomes" id="UP000256708">
    <property type="component" value="Unassembled WGS sequence"/>
</dbReference>
<organism evidence="1 2">
    <name type="scientific">Pontibacter diazotrophicus</name>
    <dbReference type="NCBI Taxonomy" id="1400979"/>
    <lineage>
        <taxon>Bacteria</taxon>
        <taxon>Pseudomonadati</taxon>
        <taxon>Bacteroidota</taxon>
        <taxon>Cytophagia</taxon>
        <taxon>Cytophagales</taxon>
        <taxon>Hymenobacteraceae</taxon>
        <taxon>Pontibacter</taxon>
    </lineage>
</organism>
<evidence type="ECO:0000313" key="1">
    <source>
        <dbReference type="EMBL" id="RDV11988.1"/>
    </source>
</evidence>
<reference evidence="2" key="1">
    <citation type="submission" date="2018-08" db="EMBL/GenBank/DDBJ databases">
        <authorList>
            <person name="Liu Z.-W."/>
            <person name="Du Z.-J."/>
        </authorList>
    </citation>
    <scope>NUCLEOTIDE SEQUENCE [LARGE SCALE GENOMIC DNA]</scope>
    <source>
        <strain evidence="2">H4X</strain>
    </source>
</reference>
<comment type="caution">
    <text evidence="1">The sequence shown here is derived from an EMBL/GenBank/DDBJ whole genome shotgun (WGS) entry which is preliminary data.</text>
</comment>
<dbReference type="EMBL" id="QRGR01000035">
    <property type="protein sequence ID" value="RDV11988.1"/>
    <property type="molecule type" value="Genomic_DNA"/>
</dbReference>
<name>A0A3D8L3J9_9BACT</name>
<gene>
    <name evidence="1" type="ORF">DXT99_22930</name>
</gene>
<dbReference type="AlphaFoldDB" id="A0A3D8L3J9"/>